<proteinExistence type="predicted"/>
<feature type="compositionally biased region" description="Basic residues" evidence="1">
    <location>
        <begin position="269"/>
        <end position="292"/>
    </location>
</feature>
<feature type="compositionally biased region" description="Low complexity" evidence="1">
    <location>
        <begin position="147"/>
        <end position="161"/>
    </location>
</feature>
<reference evidence="2" key="1">
    <citation type="submission" date="2020-02" db="EMBL/GenBank/DDBJ databases">
        <authorList>
            <person name="Meier V. D."/>
        </authorList>
    </citation>
    <scope>NUCLEOTIDE SEQUENCE</scope>
    <source>
        <strain evidence="2">AVDCRST_MAG40</strain>
    </source>
</reference>
<keyword evidence="2" id="KW-0413">Isomerase</keyword>
<feature type="compositionally biased region" description="Basic residues" evidence="1">
    <location>
        <begin position="12"/>
        <end position="21"/>
    </location>
</feature>
<gene>
    <name evidence="2" type="ORF">AVDCRST_MAG40-3219</name>
</gene>
<evidence type="ECO:0000313" key="2">
    <source>
        <dbReference type="EMBL" id="CAA9356897.1"/>
    </source>
</evidence>
<feature type="compositionally biased region" description="Basic residues" evidence="1">
    <location>
        <begin position="231"/>
        <end position="240"/>
    </location>
</feature>
<feature type="compositionally biased region" description="Basic and acidic residues" evidence="1">
    <location>
        <begin position="22"/>
        <end position="66"/>
    </location>
</feature>
<dbReference type="GO" id="GO:0004512">
    <property type="term" value="F:inositol-3-phosphate synthase activity"/>
    <property type="evidence" value="ECO:0007669"/>
    <property type="project" value="UniProtKB-EC"/>
</dbReference>
<dbReference type="EC" id="5.5.1.4" evidence="2"/>
<sequence>AGFQSERAPVRQTRHGPPRHPHAGDGRRRDDVLRGRRERAARAQRADRLAHADGDHPPRQAHREPLAAHQGLRPPRGSQRPRLRRLGPDPRRRLHGGQEGGRARRQGHRADRRLPPVDRADARGVRQQVRHPHQRHQRQDGEEQARPGRAAAAGHPRLQAEAQARARGARVVRLHRDLHQGRPPAPDARGVRARDGGERRRHRAVDALRLRGDHGRVRLLQRRAEPLARLPRARAARQRPRRGDLGQGLQDRPDLDEDGDRARAQGAHARPRRLVLHQHPRQPRRRGARRPRLVQDQGGVEALGAAHHPAARDVPGALQGLR</sequence>
<dbReference type="EMBL" id="CADCTX010000886">
    <property type="protein sequence ID" value="CAA9356897.1"/>
    <property type="molecule type" value="Genomic_DNA"/>
</dbReference>
<feature type="compositionally biased region" description="Basic and acidic residues" evidence="1">
    <location>
        <begin position="189"/>
        <end position="205"/>
    </location>
</feature>
<feature type="region of interest" description="Disordered" evidence="1">
    <location>
        <begin position="1"/>
        <end position="161"/>
    </location>
</feature>
<evidence type="ECO:0000256" key="1">
    <source>
        <dbReference type="SAM" id="MobiDB-lite"/>
    </source>
</evidence>
<name>A0A6J4MG24_9BACT</name>
<feature type="non-terminal residue" evidence="2">
    <location>
        <position position="1"/>
    </location>
</feature>
<feature type="region of interest" description="Disordered" evidence="1">
    <location>
        <begin position="229"/>
        <end position="322"/>
    </location>
</feature>
<accession>A0A6J4MG24</accession>
<protein>
    <submittedName>
        <fullName evidence="2">Inositol-1-phosphate synthase</fullName>
        <ecNumber evidence="2">5.5.1.4</ecNumber>
    </submittedName>
</protein>
<organism evidence="2">
    <name type="scientific">uncultured Gemmatimonadaceae bacterium</name>
    <dbReference type="NCBI Taxonomy" id="246130"/>
    <lineage>
        <taxon>Bacteria</taxon>
        <taxon>Pseudomonadati</taxon>
        <taxon>Gemmatimonadota</taxon>
        <taxon>Gemmatimonadia</taxon>
        <taxon>Gemmatimonadales</taxon>
        <taxon>Gemmatimonadaceae</taxon>
        <taxon>environmental samples</taxon>
    </lineage>
</organism>
<feature type="compositionally biased region" description="Basic and acidic residues" evidence="1">
    <location>
        <begin position="137"/>
        <end position="146"/>
    </location>
</feature>
<feature type="compositionally biased region" description="Basic and acidic residues" evidence="1">
    <location>
        <begin position="108"/>
        <end position="124"/>
    </location>
</feature>
<feature type="non-terminal residue" evidence="2">
    <location>
        <position position="322"/>
    </location>
</feature>
<feature type="region of interest" description="Disordered" evidence="1">
    <location>
        <begin position="179"/>
        <end position="205"/>
    </location>
</feature>
<dbReference type="AlphaFoldDB" id="A0A6J4MG24"/>